<evidence type="ECO:0000256" key="2">
    <source>
        <dbReference type="ARBA" id="ARBA00010271"/>
    </source>
</evidence>
<keyword evidence="9" id="KW-1185">Reference proteome</keyword>
<keyword evidence="6" id="KW-1133">Transmembrane helix</keyword>
<organism evidence="8 9">
    <name type="scientific">Manihot esculenta</name>
    <name type="common">Cassava</name>
    <name type="synonym">Jatropha manihot</name>
    <dbReference type="NCBI Taxonomy" id="3983"/>
    <lineage>
        <taxon>Eukaryota</taxon>
        <taxon>Viridiplantae</taxon>
        <taxon>Streptophyta</taxon>
        <taxon>Embryophyta</taxon>
        <taxon>Tracheophyta</taxon>
        <taxon>Spermatophyta</taxon>
        <taxon>Magnoliopsida</taxon>
        <taxon>eudicotyledons</taxon>
        <taxon>Gunneridae</taxon>
        <taxon>Pentapetalae</taxon>
        <taxon>rosids</taxon>
        <taxon>fabids</taxon>
        <taxon>Malpighiales</taxon>
        <taxon>Euphorbiaceae</taxon>
        <taxon>Crotonoideae</taxon>
        <taxon>Manihoteae</taxon>
        <taxon>Manihot</taxon>
    </lineage>
</organism>
<dbReference type="Pfam" id="PF03016">
    <property type="entry name" value="Exostosin_GT47"/>
    <property type="match status" value="1"/>
</dbReference>
<dbReference type="GO" id="GO:0000139">
    <property type="term" value="C:Golgi membrane"/>
    <property type="evidence" value="ECO:0007669"/>
    <property type="project" value="UniProtKB-SubCell"/>
</dbReference>
<feature type="transmembrane region" description="Helical" evidence="6">
    <location>
        <begin position="16"/>
        <end position="38"/>
    </location>
</feature>
<name>A0A2C9W3Y8_MANES</name>
<keyword evidence="3" id="KW-0808">Transferase</keyword>
<proteinExistence type="inferred from homology"/>
<dbReference type="InterPro" id="IPR004263">
    <property type="entry name" value="Exostosin"/>
</dbReference>
<keyword evidence="6" id="KW-0472">Membrane</keyword>
<comment type="subcellular location">
    <subcellularLocation>
        <location evidence="1">Golgi apparatus membrane</location>
        <topology evidence="1">Single-pass type II membrane protein</topology>
    </subcellularLocation>
</comment>
<evidence type="ECO:0000256" key="4">
    <source>
        <dbReference type="ARBA" id="ARBA00022968"/>
    </source>
</evidence>
<reference evidence="9" key="1">
    <citation type="journal article" date="2016" name="Nat. Biotechnol.">
        <title>Sequencing wild and cultivated cassava and related species reveals extensive interspecific hybridization and genetic diversity.</title>
        <authorList>
            <person name="Bredeson J.V."/>
            <person name="Lyons J.B."/>
            <person name="Prochnik S.E."/>
            <person name="Wu G.A."/>
            <person name="Ha C.M."/>
            <person name="Edsinger-Gonzales E."/>
            <person name="Grimwood J."/>
            <person name="Schmutz J."/>
            <person name="Rabbi I.Y."/>
            <person name="Egesi C."/>
            <person name="Nauluvula P."/>
            <person name="Lebot V."/>
            <person name="Ndunguru J."/>
            <person name="Mkamilo G."/>
            <person name="Bart R.S."/>
            <person name="Setter T.L."/>
            <person name="Gleadow R.M."/>
            <person name="Kulakow P."/>
            <person name="Ferguson M.E."/>
            <person name="Rounsley S."/>
            <person name="Rokhsar D.S."/>
        </authorList>
    </citation>
    <scope>NUCLEOTIDE SEQUENCE [LARGE SCALE GENOMIC DNA]</scope>
    <source>
        <strain evidence="9">cv. AM560-2</strain>
    </source>
</reference>
<sequence>MEFRFHKLCQIKTRRWLLVVGAVAITHTLFQSLLLPYGNALSSLLPNSHDLIYDKSSFPIIHFSTKSLMVRNPLTVDPSSLNKSSILDGVVVKDAVSSGGSGEVTHDMGSQRNSGETEIEFASEDEDLDNPIEVAVDNDGDDDDFVEEDLDNPIELVVDRNVSNFSSGNSSGNSTFESIKRQESISVIEFATEGKHDFPLLGQNGKSNLEFFTDSNPPQKELGRIKIALLSPSVEPEVVTSSTNISYSRSSGSSSVGSAIQKIGFSSKNNSARMDKPGRKKMRCEMPPKSITLIDEMNRILVRHRRSSRSMRPRWSSHHDQEILAAKSQIENAPVPVNDRDLYAPLFRNVSKFKRSYELMERILKVYIYKDGKKPIFHLPILKGLYASEGWFMKLMQGSKHFIVKDPRKAHLFYMPFSSRMLEYTLYVRNSHNRTNLRQYLKEYSEKIAAKYPYWNRTGGADHFLVACHDWAPYETRHHMEHCIKALCNADVTAGFKIGRDVSLPETYVRSARNPLRDLGGNPPSQRHILAFYAGSMHGYLRPILLKYWKDKDPSMKMFGPMPPGVASKMNYIQHMKSSKYCICPKGYEVNSPRVVEAIFYECVPVIISDNFVPPFFEVFNWGAFSVIIAEKDIPNLKEILLSIPQKKYLEMQLGVKKVQRHFLWHANPVKYDLFHMTLHSIWYNRVYQIKPR</sequence>
<dbReference type="EMBL" id="CM004389">
    <property type="protein sequence ID" value="OAY53809.1"/>
    <property type="molecule type" value="Genomic_DNA"/>
</dbReference>
<evidence type="ECO:0000313" key="8">
    <source>
        <dbReference type="EMBL" id="OAY53809.1"/>
    </source>
</evidence>
<keyword evidence="6" id="KW-0812">Transmembrane</keyword>
<comment type="caution">
    <text evidence="8">The sequence shown here is derived from an EMBL/GenBank/DDBJ whole genome shotgun (WGS) entry which is preliminary data.</text>
</comment>
<evidence type="ECO:0000256" key="6">
    <source>
        <dbReference type="SAM" id="Phobius"/>
    </source>
</evidence>
<dbReference type="Proteomes" id="UP000091857">
    <property type="component" value="Chromosome 3"/>
</dbReference>
<dbReference type="PANTHER" id="PTHR11062">
    <property type="entry name" value="EXOSTOSIN HEPARAN SULFATE GLYCOSYLTRANSFERASE -RELATED"/>
    <property type="match status" value="1"/>
</dbReference>
<feature type="domain" description="Exostosin GT47" evidence="7">
    <location>
        <begin position="362"/>
        <end position="642"/>
    </location>
</feature>
<dbReference type="Gramene" id="Manes.03G025100.3.v8.1">
    <property type="protein sequence ID" value="Manes.03G025100.3.v8.1.CDS"/>
    <property type="gene ID" value="Manes.03G025100.v8.1"/>
</dbReference>
<evidence type="ECO:0000256" key="3">
    <source>
        <dbReference type="ARBA" id="ARBA00022676"/>
    </source>
</evidence>
<keyword evidence="3" id="KW-0328">Glycosyltransferase</keyword>
<evidence type="ECO:0000256" key="1">
    <source>
        <dbReference type="ARBA" id="ARBA00004323"/>
    </source>
</evidence>
<accession>A0A2C9W3Y8</accession>
<evidence type="ECO:0000313" key="9">
    <source>
        <dbReference type="Proteomes" id="UP000091857"/>
    </source>
</evidence>
<dbReference type="AlphaFoldDB" id="A0A2C9W3Y8"/>
<keyword evidence="5" id="KW-0333">Golgi apparatus</keyword>
<protein>
    <recommendedName>
        <fullName evidence="7">Exostosin GT47 domain-containing protein</fullName>
    </recommendedName>
</protein>
<dbReference type="PANTHER" id="PTHR11062:SF210">
    <property type="entry name" value="EXOSTOSIN FAMILY PROTEIN"/>
    <property type="match status" value="1"/>
</dbReference>
<comment type="similarity">
    <text evidence="2">Belongs to the glycosyltransferase 47 family.</text>
</comment>
<dbReference type="GO" id="GO:0016757">
    <property type="term" value="F:glycosyltransferase activity"/>
    <property type="evidence" value="ECO:0007669"/>
    <property type="project" value="UniProtKB-KW"/>
</dbReference>
<dbReference type="InterPro" id="IPR040911">
    <property type="entry name" value="Exostosin_GT47"/>
</dbReference>
<keyword evidence="4" id="KW-0735">Signal-anchor</keyword>
<evidence type="ECO:0000256" key="5">
    <source>
        <dbReference type="ARBA" id="ARBA00023034"/>
    </source>
</evidence>
<evidence type="ECO:0000259" key="7">
    <source>
        <dbReference type="Pfam" id="PF03016"/>
    </source>
</evidence>
<dbReference type="OMA" id="WDAFSII"/>
<gene>
    <name evidence="8" type="ORF">MANES_03G025100v8</name>
</gene>